<evidence type="ECO:0000313" key="16">
    <source>
        <dbReference type="Proteomes" id="UP001608902"/>
    </source>
</evidence>
<evidence type="ECO:0000256" key="10">
    <source>
        <dbReference type="ARBA" id="ARBA00023180"/>
    </source>
</evidence>
<dbReference type="InterPro" id="IPR050173">
    <property type="entry name" value="ABC_transporter_C-like"/>
</dbReference>
<dbReference type="Gene3D" id="3.40.50.300">
    <property type="entry name" value="P-loop containing nucleotide triphosphate hydrolases"/>
    <property type="match status" value="1"/>
</dbReference>
<proteinExistence type="inferred from homology"/>
<dbReference type="PANTHER" id="PTHR24223">
    <property type="entry name" value="ATP-BINDING CASSETTE SUB-FAMILY C"/>
    <property type="match status" value="1"/>
</dbReference>
<dbReference type="SMART" id="SM00382">
    <property type="entry name" value="AAA"/>
    <property type="match status" value="1"/>
</dbReference>
<dbReference type="GO" id="GO:0005524">
    <property type="term" value="F:ATP binding"/>
    <property type="evidence" value="ECO:0007669"/>
    <property type="project" value="UniProtKB-KW"/>
</dbReference>
<keyword evidence="10" id="KW-0325">Glycoprotein</keyword>
<evidence type="ECO:0000259" key="14">
    <source>
        <dbReference type="PROSITE" id="PS50929"/>
    </source>
</evidence>
<evidence type="ECO:0000256" key="8">
    <source>
        <dbReference type="ARBA" id="ARBA00022989"/>
    </source>
</evidence>
<dbReference type="InterPro" id="IPR003593">
    <property type="entry name" value="AAA+_ATPase"/>
</dbReference>
<keyword evidence="8 12" id="KW-1133">Transmembrane helix</keyword>
<evidence type="ECO:0000256" key="9">
    <source>
        <dbReference type="ARBA" id="ARBA00023136"/>
    </source>
</evidence>
<dbReference type="PANTHER" id="PTHR24223:SF447">
    <property type="entry name" value="MULTIDRUG RESISTANCE-ASSOCIATED PROTEIN 5"/>
    <property type="match status" value="1"/>
</dbReference>
<accession>A0ABD6ECM1</accession>
<evidence type="ECO:0000256" key="7">
    <source>
        <dbReference type="ARBA" id="ARBA00022840"/>
    </source>
</evidence>
<evidence type="ECO:0000313" key="15">
    <source>
        <dbReference type="EMBL" id="MFH4974055.1"/>
    </source>
</evidence>
<feature type="transmembrane region" description="Helical" evidence="12">
    <location>
        <begin position="360"/>
        <end position="385"/>
    </location>
</feature>
<keyword evidence="6" id="KW-0547">Nucleotide-binding</keyword>
<dbReference type="FunFam" id="3.40.50.300:FF:000163">
    <property type="entry name" value="Multidrug resistance-associated protein member 4"/>
    <property type="match status" value="1"/>
</dbReference>
<evidence type="ECO:0000256" key="6">
    <source>
        <dbReference type="ARBA" id="ARBA00022741"/>
    </source>
</evidence>
<dbReference type="Gene3D" id="1.20.1560.10">
    <property type="entry name" value="ABC transporter type 1, transmembrane domain"/>
    <property type="match status" value="1"/>
</dbReference>
<dbReference type="Pfam" id="PF00005">
    <property type="entry name" value="ABC_tran"/>
    <property type="match status" value="1"/>
</dbReference>
<comment type="similarity">
    <text evidence="2">Belongs to the ABC transporter superfamily. ABCC family. Conjugate transporter (TC 3.A.1.208) subfamily.</text>
</comment>
<keyword evidence="7" id="KW-0067">ATP-binding</keyword>
<evidence type="ECO:0000256" key="12">
    <source>
        <dbReference type="SAM" id="Phobius"/>
    </source>
</evidence>
<feature type="compositionally biased region" description="Basic and acidic residues" evidence="11">
    <location>
        <begin position="746"/>
        <end position="755"/>
    </location>
</feature>
<dbReference type="SUPFAM" id="SSF90123">
    <property type="entry name" value="ABC transporter transmembrane region"/>
    <property type="match status" value="1"/>
</dbReference>
<evidence type="ECO:0000256" key="4">
    <source>
        <dbReference type="ARBA" id="ARBA00022692"/>
    </source>
</evidence>
<dbReference type="PROSITE" id="PS50893">
    <property type="entry name" value="ABC_TRANSPORTER_2"/>
    <property type="match status" value="1"/>
</dbReference>
<comment type="caution">
    <text evidence="15">The sequence shown here is derived from an EMBL/GenBank/DDBJ whole genome shotgun (WGS) entry which is preliminary data.</text>
</comment>
<name>A0ABD6ECM1_9BILA</name>
<feature type="region of interest" description="Disordered" evidence="11">
    <location>
        <begin position="735"/>
        <end position="795"/>
    </location>
</feature>
<dbReference type="AlphaFoldDB" id="A0ABD6ECM1"/>
<dbReference type="Pfam" id="PF00664">
    <property type="entry name" value="ABC_membrane"/>
    <property type="match status" value="1"/>
</dbReference>
<dbReference type="InterPro" id="IPR036640">
    <property type="entry name" value="ABC1_TM_sf"/>
</dbReference>
<feature type="compositionally biased region" description="Polar residues" evidence="11">
    <location>
        <begin position="785"/>
        <end position="795"/>
    </location>
</feature>
<feature type="transmembrane region" description="Helical" evidence="12">
    <location>
        <begin position="265"/>
        <end position="294"/>
    </location>
</feature>
<keyword evidence="9 12" id="KW-0472">Membrane</keyword>
<feature type="domain" description="ABC transmembrane type-1" evidence="14">
    <location>
        <begin position="120"/>
        <end position="417"/>
    </location>
</feature>
<keyword evidence="3" id="KW-0813">Transport</keyword>
<keyword evidence="4 12" id="KW-0812">Transmembrane</keyword>
<dbReference type="PROSITE" id="PS50929">
    <property type="entry name" value="ABC_TM1F"/>
    <property type="match status" value="1"/>
</dbReference>
<dbReference type="InterPro" id="IPR027417">
    <property type="entry name" value="P-loop_NTPase"/>
</dbReference>
<evidence type="ECO:0000256" key="3">
    <source>
        <dbReference type="ARBA" id="ARBA00022448"/>
    </source>
</evidence>
<dbReference type="InterPro" id="IPR003439">
    <property type="entry name" value="ABC_transporter-like_ATP-bd"/>
</dbReference>
<dbReference type="Proteomes" id="UP001608902">
    <property type="component" value="Unassembled WGS sequence"/>
</dbReference>
<dbReference type="GO" id="GO:0012505">
    <property type="term" value="C:endomembrane system"/>
    <property type="evidence" value="ECO:0007669"/>
    <property type="project" value="UniProtKB-SubCell"/>
</dbReference>
<protein>
    <submittedName>
        <fullName evidence="15">Uncharacterized protein</fullName>
    </submittedName>
</protein>
<evidence type="ECO:0000256" key="11">
    <source>
        <dbReference type="SAM" id="MobiDB-lite"/>
    </source>
</evidence>
<feature type="transmembrane region" description="Helical" evidence="12">
    <location>
        <begin position="175"/>
        <end position="199"/>
    </location>
</feature>
<dbReference type="FunFam" id="1.20.1560.10:FF:000015">
    <property type="entry name" value="multidrug resistance-associated protein 5 isoform X1"/>
    <property type="match status" value="1"/>
</dbReference>
<evidence type="ECO:0000256" key="5">
    <source>
        <dbReference type="ARBA" id="ARBA00022737"/>
    </source>
</evidence>
<reference evidence="15 16" key="1">
    <citation type="submission" date="2024-08" db="EMBL/GenBank/DDBJ databases">
        <title>Gnathostoma spinigerum genome.</title>
        <authorList>
            <person name="Gonzalez-Bertolin B."/>
            <person name="Monzon S."/>
            <person name="Zaballos A."/>
            <person name="Jimenez P."/>
            <person name="Dekumyoy P."/>
            <person name="Varona S."/>
            <person name="Cuesta I."/>
            <person name="Sumanam S."/>
            <person name="Adisakwattana P."/>
            <person name="Gasser R.B."/>
            <person name="Hernandez-Gonzalez A."/>
            <person name="Young N.D."/>
            <person name="Perteguer M.J."/>
        </authorList>
    </citation>
    <scope>NUCLEOTIDE SEQUENCE [LARGE SCALE GENOMIC DNA]</scope>
    <source>
        <strain evidence="15">AL3</strain>
        <tissue evidence="15">Liver</tissue>
    </source>
</reference>
<dbReference type="CDD" id="cd18599">
    <property type="entry name" value="ABC_6TM_MRP5_8_9_D2"/>
    <property type="match status" value="1"/>
</dbReference>
<dbReference type="CDD" id="cd03244">
    <property type="entry name" value="ABCC_MRP_domain2"/>
    <property type="match status" value="1"/>
</dbReference>
<sequence length="795" mass="88049">MESGTIVGVGSHTELKESCPQYADFCHQAYSQEHANVTKEDQPLGEESFEQIGESGQTGKRHRTVSSLSGSSQPASLLEIPLSVEGQLVDEEENAGLAVVPFSVYKIYVNAAGGVFMWTIVLLSFFAAVGSNIFATYWLSFWLKRNRNIPIEVEMTNGTSTLIVDSFVQNGYSSFYATVYGLTILFLFFSGLLRAMLFVKSSLTASSRLHNRMLRSMMRGTIAFFDSTPSGRILNRFSRDIDEIDIKLPFTFEVFLHNTLTSVGFVLIIAWVFPIFLLACIPIFGIFIVFVLAFRAGIRSLKRAENISRSPLFDWISASMEGLVTIHSFGQTNRFIEALKVKLDHNSGAMFMYHSAMRWLAIWLDILVVLTTFIVSLCIVILTGYVAPSDAGMALAFAIQMSGIVQFAVRTQTELEAMMTSVERVNYYATHIESEDDWEQKKDDPPLPPDWPQSGAIEFKEVKLRYRPDLELSLDDVTFSIEPADKVGIIGRTGSGKSSLCQVLLRVHPLTWGTIEIDGVDITRVGLHRLRKSVAIIPQDPTLFAGTLRFNLDPTAEFNDDQLWTALEKTFMRDKVASLENCLDFVVTEGGRNFSTGEKQLLCLARATLRNSRIILLDEATGSLDGGTDKLIQKCLEETFASSTVLLIAHRMENVMNMQKVLILDQGKVVEFGEIKNILNDKKSRLYLASGAKADSLVDETKYASDAVDDAGASQSTTGSTPVHLYPNLDQMVSEVSDAPSVETSEFEKISDPDIGKGTSPESSDIEILERPPTAHTDCHDPSQSEKGSGSQEKP</sequence>
<feature type="transmembrane region" description="Helical" evidence="12">
    <location>
        <begin position="115"/>
        <end position="139"/>
    </location>
</feature>
<comment type="subcellular location">
    <subcellularLocation>
        <location evidence="1">Endomembrane system</location>
        <topology evidence="1">Multi-pass membrane protein</topology>
    </subcellularLocation>
</comment>
<gene>
    <name evidence="15" type="ORF">AB6A40_000764</name>
</gene>
<keyword evidence="16" id="KW-1185">Reference proteome</keyword>
<organism evidence="15 16">
    <name type="scientific">Gnathostoma spinigerum</name>
    <dbReference type="NCBI Taxonomy" id="75299"/>
    <lineage>
        <taxon>Eukaryota</taxon>
        <taxon>Metazoa</taxon>
        <taxon>Ecdysozoa</taxon>
        <taxon>Nematoda</taxon>
        <taxon>Chromadorea</taxon>
        <taxon>Rhabditida</taxon>
        <taxon>Spirurina</taxon>
        <taxon>Gnathostomatomorpha</taxon>
        <taxon>Gnathostomatoidea</taxon>
        <taxon>Gnathostomatidae</taxon>
        <taxon>Gnathostoma</taxon>
    </lineage>
</organism>
<feature type="domain" description="ABC transporter" evidence="13">
    <location>
        <begin position="457"/>
        <end position="691"/>
    </location>
</feature>
<evidence type="ECO:0000259" key="13">
    <source>
        <dbReference type="PROSITE" id="PS50893"/>
    </source>
</evidence>
<dbReference type="InterPro" id="IPR011527">
    <property type="entry name" value="ABC1_TM_dom"/>
</dbReference>
<dbReference type="EMBL" id="JBGFUD010000235">
    <property type="protein sequence ID" value="MFH4974055.1"/>
    <property type="molecule type" value="Genomic_DNA"/>
</dbReference>
<evidence type="ECO:0000256" key="2">
    <source>
        <dbReference type="ARBA" id="ARBA00009726"/>
    </source>
</evidence>
<feature type="region of interest" description="Disordered" evidence="11">
    <location>
        <begin position="38"/>
        <end position="72"/>
    </location>
</feature>
<keyword evidence="5" id="KW-0677">Repeat</keyword>
<evidence type="ECO:0000256" key="1">
    <source>
        <dbReference type="ARBA" id="ARBA00004127"/>
    </source>
</evidence>
<dbReference type="SUPFAM" id="SSF52540">
    <property type="entry name" value="P-loop containing nucleoside triphosphate hydrolases"/>
    <property type="match status" value="1"/>
</dbReference>